<dbReference type="Pfam" id="PF00379">
    <property type="entry name" value="Chitin_bind_4"/>
    <property type="match status" value="2"/>
</dbReference>
<dbReference type="PROSITE" id="PS00233">
    <property type="entry name" value="CHIT_BIND_RR_1"/>
    <property type="match status" value="1"/>
</dbReference>
<evidence type="ECO:0000256" key="3">
    <source>
        <dbReference type="SAM" id="MobiDB-lite"/>
    </source>
</evidence>
<reference evidence="4 5" key="1">
    <citation type="journal article" date="2018" name="Gigascience">
        <title>Genomes of trombidid mites reveal novel predicted allergens and laterally-transferred genes associated with secondary metabolism.</title>
        <authorList>
            <person name="Dong X."/>
            <person name="Chaisiri K."/>
            <person name="Xia D."/>
            <person name="Armstrong S.D."/>
            <person name="Fang Y."/>
            <person name="Donnelly M.J."/>
            <person name="Kadowaki T."/>
            <person name="McGarry J.W."/>
            <person name="Darby A.C."/>
            <person name="Makepeace B.L."/>
        </authorList>
    </citation>
    <scope>NUCLEOTIDE SEQUENCE [LARGE SCALE GENOMIC DNA]</scope>
    <source>
        <strain evidence="4">UoL-WK</strain>
    </source>
</reference>
<dbReference type="InterPro" id="IPR031311">
    <property type="entry name" value="CHIT_BIND_RR_consensus"/>
</dbReference>
<dbReference type="Proteomes" id="UP000285301">
    <property type="component" value="Unassembled WGS sequence"/>
</dbReference>
<dbReference type="PROSITE" id="PS51155">
    <property type="entry name" value="CHIT_BIND_RR_2"/>
    <property type="match status" value="1"/>
</dbReference>
<dbReference type="OrthoDB" id="6358661at2759"/>
<sequence length="465" mass="49915">MAFEESTQQQQQTIAQYKHKTGTDCNEGLVQKTAPITFFNLNRPKTDNEQRATPKQPQPEKESLALLFFAGNFHQQDHFRPAATSLAKKGIVNSVDCLVPIYSSSAKITGGGYQFSYVVNFDGGFLKREEKSDASGRVTGYYTIRSDNGTYRVVEYVADKMGFRANAITNEANGSNMSFPANILNEFNASNFGDLLFPSSGISPHNESNIESAPTTGINLSANRAQINQTSAATLIPEADLMGNTTTAVTTATPSESVNATKSISTESSSKSTSSSSPMITNATNLIESLTTSLANVSSNNETMTTEFGNMRNATFNTAATTSILLSTLLSITNSTESVPLEASTVMASDSSRNSTSNQTQSSADDRVQFNLSSAAATSVSSVELNASLSSPAPKPRPSGAEIPGSYRYQYEVNIKHGKLLREEGSDGSGKIFGSYTFAVKSRNKKLEYVADIDGLRTVNETELN</sequence>
<dbReference type="PANTHER" id="PTHR12236:SF79">
    <property type="entry name" value="CUTICULAR PROTEIN 50CB-RELATED"/>
    <property type="match status" value="1"/>
</dbReference>
<keyword evidence="1 2" id="KW-0193">Cuticle</keyword>
<evidence type="ECO:0000313" key="5">
    <source>
        <dbReference type="Proteomes" id="UP000285301"/>
    </source>
</evidence>
<feature type="compositionally biased region" description="Low complexity" evidence="3">
    <location>
        <begin position="348"/>
        <end position="363"/>
    </location>
</feature>
<dbReference type="PANTHER" id="PTHR12236">
    <property type="entry name" value="STRUCTURAL CONTITUENT OF CUTICLE"/>
    <property type="match status" value="1"/>
</dbReference>
<dbReference type="GO" id="GO:0042302">
    <property type="term" value="F:structural constituent of cuticle"/>
    <property type="evidence" value="ECO:0007669"/>
    <property type="project" value="UniProtKB-UniRule"/>
</dbReference>
<accession>A0A443RQ84</accession>
<evidence type="ECO:0000256" key="2">
    <source>
        <dbReference type="PROSITE-ProRule" id="PRU00497"/>
    </source>
</evidence>
<gene>
    <name evidence="4" type="ORF">B4U79_10374</name>
</gene>
<dbReference type="GO" id="GO:0005615">
    <property type="term" value="C:extracellular space"/>
    <property type="evidence" value="ECO:0007669"/>
    <property type="project" value="TreeGrafter"/>
</dbReference>
<evidence type="ECO:0000313" key="4">
    <source>
        <dbReference type="EMBL" id="RWS17408.1"/>
    </source>
</evidence>
<dbReference type="GO" id="GO:0031012">
    <property type="term" value="C:extracellular matrix"/>
    <property type="evidence" value="ECO:0007669"/>
    <property type="project" value="TreeGrafter"/>
</dbReference>
<dbReference type="EMBL" id="NCKU01000081">
    <property type="protein sequence ID" value="RWS17408.1"/>
    <property type="molecule type" value="Genomic_DNA"/>
</dbReference>
<dbReference type="InterPro" id="IPR051217">
    <property type="entry name" value="Insect_Cuticle_Struc_Prot"/>
</dbReference>
<protein>
    <submittedName>
        <fullName evidence="4">Cuticle protein 10.9-like protein</fullName>
    </submittedName>
</protein>
<dbReference type="STRING" id="1965070.A0A443RQ84"/>
<proteinExistence type="predicted"/>
<feature type="compositionally biased region" description="Low complexity" evidence="3">
    <location>
        <begin position="261"/>
        <end position="277"/>
    </location>
</feature>
<dbReference type="InterPro" id="IPR000618">
    <property type="entry name" value="Insect_cuticle"/>
</dbReference>
<keyword evidence="5" id="KW-1185">Reference proteome</keyword>
<feature type="region of interest" description="Disordered" evidence="3">
    <location>
        <begin position="250"/>
        <end position="279"/>
    </location>
</feature>
<feature type="region of interest" description="Disordered" evidence="3">
    <location>
        <begin position="343"/>
        <end position="366"/>
    </location>
</feature>
<name>A0A443RQ84_9ACAR</name>
<evidence type="ECO:0000256" key="1">
    <source>
        <dbReference type="ARBA" id="ARBA00022460"/>
    </source>
</evidence>
<organism evidence="4 5">
    <name type="scientific">Dinothrombium tinctorium</name>
    <dbReference type="NCBI Taxonomy" id="1965070"/>
    <lineage>
        <taxon>Eukaryota</taxon>
        <taxon>Metazoa</taxon>
        <taxon>Ecdysozoa</taxon>
        <taxon>Arthropoda</taxon>
        <taxon>Chelicerata</taxon>
        <taxon>Arachnida</taxon>
        <taxon>Acari</taxon>
        <taxon>Acariformes</taxon>
        <taxon>Trombidiformes</taxon>
        <taxon>Prostigmata</taxon>
        <taxon>Anystina</taxon>
        <taxon>Parasitengona</taxon>
        <taxon>Trombidioidea</taxon>
        <taxon>Trombidiidae</taxon>
        <taxon>Dinothrombium</taxon>
    </lineage>
</organism>
<comment type="caution">
    <text evidence="4">The sequence shown here is derived from an EMBL/GenBank/DDBJ whole genome shotgun (WGS) entry which is preliminary data.</text>
</comment>
<dbReference type="AlphaFoldDB" id="A0A443RQ84"/>